<dbReference type="Proteomes" id="UP000078543">
    <property type="component" value="Unassembled WGS sequence"/>
</dbReference>
<dbReference type="EMBL" id="LWQU01000104">
    <property type="protein sequence ID" value="OAN55024.1"/>
    <property type="molecule type" value="Genomic_DNA"/>
</dbReference>
<gene>
    <name evidence="2" type="ORF">A6A05_00245</name>
</gene>
<protein>
    <recommendedName>
        <fullName evidence="1">Methyltransferase type 11 domain-containing protein</fullName>
    </recommendedName>
</protein>
<reference evidence="2 3" key="1">
    <citation type="submission" date="2016-04" db="EMBL/GenBank/DDBJ databases">
        <title>Draft genome sequence of freshwater magnetotactic bacteria Magnetospirillum marisnigri SP-1 and Magnetospirillum moscoviense BB-1.</title>
        <authorList>
            <person name="Koziaeva V."/>
            <person name="Dziuba M.V."/>
            <person name="Ivanov T.M."/>
            <person name="Kuznetsov B."/>
            <person name="Grouzdev D.S."/>
        </authorList>
    </citation>
    <scope>NUCLEOTIDE SEQUENCE [LARGE SCALE GENOMIC DNA]</scope>
    <source>
        <strain evidence="2 3">BB-1</strain>
    </source>
</reference>
<evidence type="ECO:0000259" key="1">
    <source>
        <dbReference type="Pfam" id="PF08241"/>
    </source>
</evidence>
<feature type="domain" description="Methyltransferase type 11" evidence="1">
    <location>
        <begin position="97"/>
        <end position="178"/>
    </location>
</feature>
<organism evidence="2 3">
    <name type="scientific">Magnetospirillum moscoviense</name>
    <dbReference type="NCBI Taxonomy" id="1437059"/>
    <lineage>
        <taxon>Bacteria</taxon>
        <taxon>Pseudomonadati</taxon>
        <taxon>Pseudomonadota</taxon>
        <taxon>Alphaproteobacteria</taxon>
        <taxon>Rhodospirillales</taxon>
        <taxon>Rhodospirillaceae</taxon>
        <taxon>Magnetospirillum</taxon>
    </lineage>
</organism>
<name>A0A178MYT9_9PROT</name>
<dbReference type="STRING" id="1437059.A6A05_00245"/>
<comment type="caution">
    <text evidence="2">The sequence shown here is derived from an EMBL/GenBank/DDBJ whole genome shotgun (WGS) entry which is preliminary data.</text>
</comment>
<dbReference type="Pfam" id="PF08241">
    <property type="entry name" value="Methyltransf_11"/>
    <property type="match status" value="1"/>
</dbReference>
<dbReference type="Gene3D" id="3.40.50.150">
    <property type="entry name" value="Vaccinia Virus protein VP39"/>
    <property type="match status" value="1"/>
</dbReference>
<dbReference type="SUPFAM" id="SSF53335">
    <property type="entry name" value="S-adenosyl-L-methionine-dependent methyltransferases"/>
    <property type="match status" value="1"/>
</dbReference>
<proteinExistence type="predicted"/>
<accession>A0A178MYT9</accession>
<keyword evidence="3" id="KW-1185">Reference proteome</keyword>
<dbReference type="InterPro" id="IPR013216">
    <property type="entry name" value="Methyltransf_11"/>
</dbReference>
<dbReference type="InterPro" id="IPR029063">
    <property type="entry name" value="SAM-dependent_MTases_sf"/>
</dbReference>
<dbReference type="GO" id="GO:0008757">
    <property type="term" value="F:S-adenosylmethionine-dependent methyltransferase activity"/>
    <property type="evidence" value="ECO:0007669"/>
    <property type="project" value="InterPro"/>
</dbReference>
<evidence type="ECO:0000313" key="2">
    <source>
        <dbReference type="EMBL" id="OAN55024.1"/>
    </source>
</evidence>
<evidence type="ECO:0000313" key="3">
    <source>
        <dbReference type="Proteomes" id="UP000078543"/>
    </source>
</evidence>
<dbReference type="OrthoDB" id="7343471at2"/>
<dbReference type="RefSeq" id="WP_068498062.1">
    <property type="nucleotide sequence ID" value="NZ_LWQU01000104.1"/>
</dbReference>
<dbReference type="AlphaFoldDB" id="A0A178MYT9"/>
<sequence>MNVIGLAKAVGLDTRALYQRLSAASVRAAVAEQGLADVYQRLEAVIPDIADQYTGGFDPQEYQRYWKIKMRGLHAWQVSLMLDAVRHLGRPGLVLADIGDSSGNHARYLQALAPKDAVARVVSVNLDPVAVDKVTAKGGDAILCRAEEMDLAGIRPDLFMTFEMVEHLTDPLRFLHRLAESGSADHLLMTVPWRRDSRFGGADLRMSDDRMAARWTAEELHIFELRPDDWLLLARLAGWRPVLTRLYRQYPVRSPLVALRPIWRALDFEGFWGVLLCRDLSVANRYDAW</sequence>